<evidence type="ECO:0000259" key="2">
    <source>
        <dbReference type="PROSITE" id="PS51833"/>
    </source>
</evidence>
<dbReference type="PIRSF" id="PIRSF003180">
    <property type="entry name" value="DiGMPpdiest_YuxH"/>
    <property type="match status" value="1"/>
</dbReference>
<dbReference type="PANTHER" id="PTHR33525">
    <property type="match status" value="1"/>
</dbReference>
<dbReference type="EMBL" id="JAFBDQ010000012">
    <property type="protein sequence ID" value="MBM7557392.1"/>
    <property type="molecule type" value="Genomic_DNA"/>
</dbReference>
<dbReference type="InterPro" id="IPR014408">
    <property type="entry name" value="dGMP_Pdiesterase_EAL/HD-GYP"/>
</dbReference>
<feature type="domain" description="EAL" evidence="1">
    <location>
        <begin position="1"/>
        <end position="208"/>
    </location>
</feature>
<evidence type="ECO:0000313" key="3">
    <source>
        <dbReference type="EMBL" id="MBM7557392.1"/>
    </source>
</evidence>
<dbReference type="Proteomes" id="UP000774000">
    <property type="component" value="Unassembled WGS sequence"/>
</dbReference>
<name>A0A939BPR5_9FIRM</name>
<dbReference type="SUPFAM" id="SSF141868">
    <property type="entry name" value="EAL domain-like"/>
    <property type="match status" value="1"/>
</dbReference>
<dbReference type="Gene3D" id="1.10.3210.10">
    <property type="entry name" value="Hypothetical protein af1432"/>
    <property type="match status" value="1"/>
</dbReference>
<organism evidence="3 4">
    <name type="scientific">Halanaerobacter jeridensis</name>
    <dbReference type="NCBI Taxonomy" id="706427"/>
    <lineage>
        <taxon>Bacteria</taxon>
        <taxon>Bacillati</taxon>
        <taxon>Bacillota</taxon>
        <taxon>Clostridia</taxon>
        <taxon>Halanaerobiales</taxon>
        <taxon>Halobacteroidaceae</taxon>
        <taxon>Halanaerobacter</taxon>
    </lineage>
</organism>
<reference evidence="3" key="1">
    <citation type="submission" date="2021-01" db="EMBL/GenBank/DDBJ databases">
        <title>Genomic Encyclopedia of Type Strains, Phase IV (KMG-IV): sequencing the most valuable type-strain genomes for metagenomic binning, comparative biology and taxonomic classification.</title>
        <authorList>
            <person name="Goeker M."/>
        </authorList>
    </citation>
    <scope>NUCLEOTIDE SEQUENCE</scope>
    <source>
        <strain evidence="3">DSM 23230</strain>
    </source>
</reference>
<dbReference type="SUPFAM" id="SSF109604">
    <property type="entry name" value="HD-domain/PDEase-like"/>
    <property type="match status" value="1"/>
</dbReference>
<dbReference type="PROSITE" id="PS51833">
    <property type="entry name" value="HDOD"/>
    <property type="match status" value="1"/>
</dbReference>
<evidence type="ECO:0000259" key="1">
    <source>
        <dbReference type="PROSITE" id="PS50883"/>
    </source>
</evidence>
<dbReference type="Gene3D" id="3.20.20.450">
    <property type="entry name" value="EAL domain"/>
    <property type="match status" value="1"/>
</dbReference>
<dbReference type="InterPro" id="IPR013976">
    <property type="entry name" value="HDOD"/>
</dbReference>
<dbReference type="Pfam" id="PF08668">
    <property type="entry name" value="HDOD"/>
    <property type="match status" value="1"/>
</dbReference>
<dbReference type="InterPro" id="IPR035919">
    <property type="entry name" value="EAL_sf"/>
</dbReference>
<comment type="caution">
    <text evidence="3">The sequence shown here is derived from an EMBL/GenBank/DDBJ whole genome shotgun (WGS) entry which is preliminary data.</text>
</comment>
<dbReference type="RefSeq" id="WP_239551140.1">
    <property type="nucleotide sequence ID" value="NZ_JAFBDQ010000012.1"/>
</dbReference>
<dbReference type="Pfam" id="PF00563">
    <property type="entry name" value="EAL"/>
    <property type="match status" value="1"/>
</dbReference>
<dbReference type="PANTHER" id="PTHR33525:SF4">
    <property type="entry name" value="CYCLIC DI-GMP PHOSPHODIESTERASE CDGJ"/>
    <property type="match status" value="1"/>
</dbReference>
<accession>A0A939BPR5</accession>
<protein>
    <submittedName>
        <fullName evidence="3">EAL and modified HD-GYP domain-containing signal transduction protein</fullName>
    </submittedName>
</protein>
<dbReference type="AlphaFoldDB" id="A0A939BPR5"/>
<dbReference type="InterPro" id="IPR001633">
    <property type="entry name" value="EAL_dom"/>
</dbReference>
<gene>
    <name evidence="3" type="ORF">JOC47_002258</name>
</gene>
<dbReference type="InterPro" id="IPR052340">
    <property type="entry name" value="RNase_Y/CdgJ"/>
</dbReference>
<sequence length="414" mass="47327">MIQIESFVARQPIFDREENVCAYELLYREGLENIYNPEVDGDEATSQVLTSSFGVIGIEEITNGNRAFVNFTKELLIDEIATVFNPNTLVVEILEDIEPTPQVLAACKKIKDKGYIIALDDFVFDPDYLDLIDIADIIKVDFMISSLEERKRLVHIAQNKGIDLLAEKVETREELEEAKEMGYSYFQGYFFSKPVILKGDDLPVYPTNYFQVLNELNTDEPDIDKISQAIERDMSLSYKLLRLINSAIFALREEINSIKQALVLLGLDEVKKWFNLIIINELSDVDDEEVIKLSLLRAKFAESLSANLNIAGERHKFFLMGLFSLIDVLMNRNLKEVLEELPIAQEIKDGLTGQKGLYNAVFSAMIAYEKGKWDKVQAFLNEYKLEEETVGEAYLHAIEWSNDIIKTQIATEDK</sequence>
<evidence type="ECO:0000313" key="4">
    <source>
        <dbReference type="Proteomes" id="UP000774000"/>
    </source>
</evidence>
<dbReference type="PROSITE" id="PS50883">
    <property type="entry name" value="EAL"/>
    <property type="match status" value="1"/>
</dbReference>
<keyword evidence="4" id="KW-1185">Reference proteome</keyword>
<proteinExistence type="predicted"/>
<feature type="domain" description="HDOD" evidence="2">
    <location>
        <begin position="202"/>
        <end position="389"/>
    </location>
</feature>
<dbReference type="SMART" id="SM00052">
    <property type="entry name" value="EAL"/>
    <property type="match status" value="1"/>
</dbReference>